<feature type="domain" description="Putative tail fiber protein gp53-like C-terminal" evidence="1">
    <location>
        <begin position="126"/>
        <end position="218"/>
    </location>
</feature>
<dbReference type="Pfam" id="PF21882">
    <property type="entry name" value="Gp53-like_C"/>
    <property type="match status" value="1"/>
</dbReference>
<dbReference type="RefSeq" id="WP_216877828.1">
    <property type="nucleotide sequence ID" value="NZ_JAERQM010000006.1"/>
</dbReference>
<keyword evidence="3" id="KW-1185">Reference proteome</keyword>
<gene>
    <name evidence="2" type="ORF">JJQ90_18905</name>
</gene>
<reference evidence="2 3" key="1">
    <citation type="submission" date="2021-01" db="EMBL/GenBank/DDBJ databases">
        <title>Roseomonas sp. nov, a bacterium isolated from an oil production mixture in Yumen Oilfield.</title>
        <authorList>
            <person name="Wu D."/>
        </authorList>
    </citation>
    <scope>NUCLEOTIDE SEQUENCE [LARGE SCALE GENOMIC DNA]</scope>
    <source>
        <strain evidence="2 3">ROY-5-3</strain>
    </source>
</reference>
<proteinExistence type="predicted"/>
<sequence length="218" mass="22390">MYRLANGTQVPALPAAPAPVGTPGYGTNGDPGAGLLGSIFGAAEFNVIQEELMSFLLAAGITPDQENYGQVLAACLTLFARAASIASVVTEAGLVVDHANPNQFRDALRVLYGGGGISDFVGYRHLPGGLILQWGNFAGTTGILVSGVAENAAIEVTFPITFPVACWHVFPIAFDVTGAGFQEGAWRTAPPTASGCTLGLSCKQADTPMSGSYLAIGR</sequence>
<evidence type="ECO:0000313" key="2">
    <source>
        <dbReference type="EMBL" id="MBU8545800.1"/>
    </source>
</evidence>
<dbReference type="EMBL" id="JAERQM010000006">
    <property type="protein sequence ID" value="MBU8545800.1"/>
    <property type="molecule type" value="Genomic_DNA"/>
</dbReference>
<name>A0ABS6HEU7_9PROT</name>
<protein>
    <recommendedName>
        <fullName evidence="1">Putative tail fiber protein gp53-like C-terminal domain-containing protein</fullName>
    </recommendedName>
</protein>
<evidence type="ECO:0000259" key="1">
    <source>
        <dbReference type="Pfam" id="PF21882"/>
    </source>
</evidence>
<dbReference type="InterPro" id="IPR054075">
    <property type="entry name" value="Gp53-like_C"/>
</dbReference>
<dbReference type="Proteomes" id="UP000689967">
    <property type="component" value="Unassembled WGS sequence"/>
</dbReference>
<comment type="caution">
    <text evidence="2">The sequence shown here is derived from an EMBL/GenBank/DDBJ whole genome shotgun (WGS) entry which is preliminary data.</text>
</comment>
<evidence type="ECO:0000313" key="3">
    <source>
        <dbReference type="Proteomes" id="UP000689967"/>
    </source>
</evidence>
<organism evidence="2 3">
    <name type="scientific">Falsiroseomonas oleicola</name>
    <dbReference type="NCBI Taxonomy" id="2801474"/>
    <lineage>
        <taxon>Bacteria</taxon>
        <taxon>Pseudomonadati</taxon>
        <taxon>Pseudomonadota</taxon>
        <taxon>Alphaproteobacteria</taxon>
        <taxon>Acetobacterales</taxon>
        <taxon>Roseomonadaceae</taxon>
        <taxon>Falsiroseomonas</taxon>
    </lineage>
</organism>
<accession>A0ABS6HEU7</accession>